<keyword evidence="3" id="KW-1185">Reference proteome</keyword>
<dbReference type="Proteomes" id="UP000036947">
    <property type="component" value="Unassembled WGS sequence"/>
</dbReference>
<gene>
    <name evidence="2" type="ORF">TOPH_00642</name>
</gene>
<feature type="region of interest" description="Disordered" evidence="1">
    <location>
        <begin position="15"/>
        <end position="55"/>
    </location>
</feature>
<dbReference type="EMBL" id="LFRF01000001">
    <property type="protein sequence ID" value="KND95086.1"/>
    <property type="molecule type" value="Genomic_DNA"/>
</dbReference>
<dbReference type="AlphaFoldDB" id="A0A0L0NLT8"/>
<accession>A0A0L0NLT8</accession>
<protein>
    <submittedName>
        <fullName evidence="2">Uncharacterized protein</fullName>
    </submittedName>
</protein>
<comment type="caution">
    <text evidence="2">The sequence shown here is derived from an EMBL/GenBank/DDBJ whole genome shotgun (WGS) entry which is preliminary data.</text>
</comment>
<organism evidence="2 3">
    <name type="scientific">Tolypocladium ophioglossoides (strain CBS 100239)</name>
    <name type="common">Snaketongue truffleclub</name>
    <name type="synonym">Elaphocordyceps ophioglossoides</name>
    <dbReference type="NCBI Taxonomy" id="1163406"/>
    <lineage>
        <taxon>Eukaryota</taxon>
        <taxon>Fungi</taxon>
        <taxon>Dikarya</taxon>
        <taxon>Ascomycota</taxon>
        <taxon>Pezizomycotina</taxon>
        <taxon>Sordariomycetes</taxon>
        <taxon>Hypocreomycetidae</taxon>
        <taxon>Hypocreales</taxon>
        <taxon>Ophiocordycipitaceae</taxon>
        <taxon>Tolypocladium</taxon>
    </lineage>
</organism>
<name>A0A0L0NLT8_TOLOC</name>
<evidence type="ECO:0000313" key="2">
    <source>
        <dbReference type="EMBL" id="KND95086.1"/>
    </source>
</evidence>
<proteinExistence type="predicted"/>
<sequence length="135" mass="14691">MATLGVNTHSGWGDILQDKKRKRRRRDLSSLQRQSDAASKSAGLSFPSKVRARRTPRRVSYVNLSTAASAAEPPPDVRVVASAAQALLIVRAHPLGLLDALADILLPLGRLYRVNGVFHAVADDLEDVIVLGWFV</sequence>
<reference evidence="2 3" key="1">
    <citation type="journal article" date="2015" name="BMC Genomics">
        <title>The genome of the truffle-parasite Tolypocladium ophioglossoides and the evolution of antifungal peptaibiotics.</title>
        <authorList>
            <person name="Quandt C.A."/>
            <person name="Bushley K.E."/>
            <person name="Spatafora J.W."/>
        </authorList>
    </citation>
    <scope>NUCLEOTIDE SEQUENCE [LARGE SCALE GENOMIC DNA]</scope>
    <source>
        <strain evidence="2 3">CBS 100239</strain>
    </source>
</reference>
<evidence type="ECO:0000256" key="1">
    <source>
        <dbReference type="SAM" id="MobiDB-lite"/>
    </source>
</evidence>
<evidence type="ECO:0000313" key="3">
    <source>
        <dbReference type="Proteomes" id="UP000036947"/>
    </source>
</evidence>